<keyword evidence="3" id="KW-1185">Reference proteome</keyword>
<proteinExistence type="predicted"/>
<protein>
    <submittedName>
        <fullName evidence="2">Uncharacterized protein</fullName>
    </submittedName>
</protein>
<sequence length="79" mass="9280">MPRQPPGASRCHVGPPASRGQQRAERTLRYLTALNECRACRQRLRRRRRRRKKGAAGLGRRARGRQRPVDRLYFLDEVE</sequence>
<comment type="caution">
    <text evidence="2">The sequence shown here is derived from an EMBL/GenBank/DDBJ whole genome shotgun (WGS) entry which is preliminary data.</text>
</comment>
<dbReference type="AlphaFoldDB" id="A0AAV7Q4F9"/>
<organism evidence="2 3">
    <name type="scientific">Pleurodeles waltl</name>
    <name type="common">Iberian ribbed newt</name>
    <dbReference type="NCBI Taxonomy" id="8319"/>
    <lineage>
        <taxon>Eukaryota</taxon>
        <taxon>Metazoa</taxon>
        <taxon>Chordata</taxon>
        <taxon>Craniata</taxon>
        <taxon>Vertebrata</taxon>
        <taxon>Euteleostomi</taxon>
        <taxon>Amphibia</taxon>
        <taxon>Batrachia</taxon>
        <taxon>Caudata</taxon>
        <taxon>Salamandroidea</taxon>
        <taxon>Salamandridae</taxon>
        <taxon>Pleurodelinae</taxon>
        <taxon>Pleurodeles</taxon>
    </lineage>
</organism>
<name>A0AAV7Q4F9_PLEWA</name>
<evidence type="ECO:0000313" key="2">
    <source>
        <dbReference type="EMBL" id="KAJ1135471.1"/>
    </source>
</evidence>
<feature type="region of interest" description="Disordered" evidence="1">
    <location>
        <begin position="1"/>
        <end position="24"/>
    </location>
</feature>
<evidence type="ECO:0000256" key="1">
    <source>
        <dbReference type="SAM" id="MobiDB-lite"/>
    </source>
</evidence>
<accession>A0AAV7Q4F9</accession>
<gene>
    <name evidence="2" type="ORF">NDU88_001910</name>
</gene>
<reference evidence="2" key="1">
    <citation type="journal article" date="2022" name="bioRxiv">
        <title>Sequencing and chromosome-scale assembly of the giantPleurodeles waltlgenome.</title>
        <authorList>
            <person name="Brown T."/>
            <person name="Elewa A."/>
            <person name="Iarovenko S."/>
            <person name="Subramanian E."/>
            <person name="Araus A.J."/>
            <person name="Petzold A."/>
            <person name="Susuki M."/>
            <person name="Suzuki K.-i.T."/>
            <person name="Hayashi T."/>
            <person name="Toyoda A."/>
            <person name="Oliveira C."/>
            <person name="Osipova E."/>
            <person name="Leigh N.D."/>
            <person name="Simon A."/>
            <person name="Yun M.H."/>
        </authorList>
    </citation>
    <scope>NUCLEOTIDE SEQUENCE</scope>
    <source>
        <strain evidence="2">20211129_DDA</strain>
        <tissue evidence="2">Liver</tissue>
    </source>
</reference>
<dbReference type="EMBL" id="JANPWB010000010">
    <property type="protein sequence ID" value="KAJ1135471.1"/>
    <property type="molecule type" value="Genomic_DNA"/>
</dbReference>
<feature type="region of interest" description="Disordered" evidence="1">
    <location>
        <begin position="43"/>
        <end position="64"/>
    </location>
</feature>
<evidence type="ECO:0000313" key="3">
    <source>
        <dbReference type="Proteomes" id="UP001066276"/>
    </source>
</evidence>
<dbReference type="Proteomes" id="UP001066276">
    <property type="component" value="Chromosome 6"/>
</dbReference>